<proteinExistence type="inferred from homology"/>
<evidence type="ECO:0000313" key="10">
    <source>
        <dbReference type="Proteomes" id="UP001652623"/>
    </source>
</evidence>
<dbReference type="Proteomes" id="UP001652623">
    <property type="component" value="Chromosome 4"/>
</dbReference>
<evidence type="ECO:0000256" key="3">
    <source>
        <dbReference type="ARBA" id="ARBA00022723"/>
    </source>
</evidence>
<feature type="region of interest" description="Disordered" evidence="8">
    <location>
        <begin position="500"/>
        <end position="600"/>
    </location>
</feature>
<name>A0ABM3IGC6_ZIZJJ</name>
<feature type="compositionally biased region" description="Low complexity" evidence="8">
    <location>
        <begin position="538"/>
        <end position="560"/>
    </location>
</feature>
<evidence type="ECO:0000259" key="9">
    <source>
        <dbReference type="PROSITE" id="PS50158"/>
    </source>
</evidence>
<dbReference type="GeneID" id="107416574"/>
<accession>A0ABM3IGC6</accession>
<comment type="subcellular location">
    <subcellularLocation>
        <location evidence="1">Nucleus</location>
        <location evidence="1">Nucleoplasm</location>
    </subcellularLocation>
</comment>
<feature type="compositionally biased region" description="Polar residues" evidence="8">
    <location>
        <begin position="372"/>
        <end position="388"/>
    </location>
</feature>
<feature type="compositionally biased region" description="Basic and acidic residues" evidence="8">
    <location>
        <begin position="575"/>
        <end position="584"/>
    </location>
</feature>
<evidence type="ECO:0000313" key="12">
    <source>
        <dbReference type="RefSeq" id="XP_048327818.2"/>
    </source>
</evidence>
<dbReference type="InterPro" id="IPR001878">
    <property type="entry name" value="Znf_CCHC"/>
</dbReference>
<organism evidence="10 13">
    <name type="scientific">Ziziphus jujuba</name>
    <name type="common">Chinese jujube</name>
    <name type="synonym">Ziziphus sativa</name>
    <dbReference type="NCBI Taxonomy" id="326968"/>
    <lineage>
        <taxon>Eukaryota</taxon>
        <taxon>Viridiplantae</taxon>
        <taxon>Streptophyta</taxon>
        <taxon>Embryophyta</taxon>
        <taxon>Tracheophyta</taxon>
        <taxon>Spermatophyta</taxon>
        <taxon>Magnoliopsida</taxon>
        <taxon>eudicotyledons</taxon>
        <taxon>Gunneridae</taxon>
        <taxon>Pentapetalae</taxon>
        <taxon>rosids</taxon>
        <taxon>fabids</taxon>
        <taxon>Rosales</taxon>
        <taxon>Rhamnaceae</taxon>
        <taxon>Paliureae</taxon>
        <taxon>Ziziphus</taxon>
    </lineage>
</organism>
<sequence>MEDQNFIGLPACTDSGGENEGQYDGSSSHELGELDSQLTTSQDKMGHESDAQYEDGQFMPEANLQKDLVNNDSDMEIEDISSIPALSNSSYGIQENGIHNSNHGTIQNDRQRSTPADIRGKLISENLGHDKGDVQGADSHCISKAFPDKDLVENSSHVEVSVKMNETLRIAELNARMHPEKGFLVVQDESHPIGTRKTGGNSISGVKRSRVTFEEQQPSVHVTYNSITRASKLKLEELLQQWSEWHAKHDSSSQDPAEVLESGEETFFPALHIGLENTSAVFFWMDNQKTKQENGEFIPLDDNSVPLYDRGFALGLTSEGASSNLEGGLEIIGEAARCFNCGSYSHSLKTCPKPRNNTAVNNARKNHKSKRNQNSGSRNPTRYYQNSPAGKFDGLRPGALDTETRKLLGIGELDPPPWLNRMREIGYPPGYLDPDDEDQPSGIIIFADGEIKEEQEDGEIIEQEYSKPQMKMTVEFPGVNAPIPENADEDRWAAVLRSQSHRRLNHSSESVSRGHHREQRLYRDSRDDGPPGVESGFSPPMSSYPRYSSYDHSYSSPSSRGNTLRPRSPMSGRSQSERGRRSSLVDEGYSNHVHYGSLPNTRLSDYGSSRYENWNDGSINDYDLDYSTHSMRDRHRHYSRR</sequence>
<evidence type="ECO:0000256" key="5">
    <source>
        <dbReference type="ARBA" id="ARBA00022833"/>
    </source>
</evidence>
<evidence type="ECO:0000313" key="13">
    <source>
        <dbReference type="RefSeq" id="XP_048327819.2"/>
    </source>
</evidence>
<dbReference type="RefSeq" id="XP_048327819.2">
    <property type="nucleotide sequence ID" value="XM_048471862.2"/>
</dbReference>
<dbReference type="Pfam" id="PF04046">
    <property type="entry name" value="PSP"/>
    <property type="match status" value="1"/>
</dbReference>
<feature type="region of interest" description="Disordered" evidence="8">
    <location>
        <begin position="350"/>
        <end position="397"/>
    </location>
</feature>
<evidence type="ECO:0000256" key="1">
    <source>
        <dbReference type="ARBA" id="ARBA00004642"/>
    </source>
</evidence>
<comment type="similarity">
    <text evidence="2">Belongs to the ZCCHC8 family.</text>
</comment>
<dbReference type="PANTHER" id="PTHR13316:SF0">
    <property type="entry name" value="ZINC FINGER CCHC DOMAIN-CONTAINING PROTEIN 8"/>
    <property type="match status" value="1"/>
</dbReference>
<evidence type="ECO:0000256" key="8">
    <source>
        <dbReference type="SAM" id="MobiDB-lite"/>
    </source>
</evidence>
<evidence type="ECO:0000313" key="11">
    <source>
        <dbReference type="RefSeq" id="XP_048327817.2"/>
    </source>
</evidence>
<keyword evidence="10" id="KW-1185">Reference proteome</keyword>
<evidence type="ECO:0000256" key="6">
    <source>
        <dbReference type="ARBA" id="ARBA00023242"/>
    </source>
</evidence>
<dbReference type="RefSeq" id="XP_048327818.2">
    <property type="nucleotide sequence ID" value="XM_048471861.2"/>
</dbReference>
<keyword evidence="6" id="KW-0539">Nucleus</keyword>
<keyword evidence="5" id="KW-0862">Zinc</keyword>
<dbReference type="PANTHER" id="PTHR13316">
    <property type="entry name" value="ZINC FINGER, CCHC DOMAIN CONTAINING 8"/>
    <property type="match status" value="1"/>
</dbReference>
<feature type="region of interest" description="Disordered" evidence="8">
    <location>
        <begin position="1"/>
        <end position="56"/>
    </location>
</feature>
<gene>
    <name evidence="11 12 13 14" type="primary">LOC107416574</name>
</gene>
<dbReference type="SMART" id="SM00581">
    <property type="entry name" value="PSP"/>
    <property type="match status" value="1"/>
</dbReference>
<dbReference type="PROSITE" id="PS50158">
    <property type="entry name" value="ZF_CCHC"/>
    <property type="match status" value="1"/>
</dbReference>
<dbReference type="InterPro" id="IPR006568">
    <property type="entry name" value="PSP_pro-rich"/>
</dbReference>
<evidence type="ECO:0000256" key="4">
    <source>
        <dbReference type="ARBA" id="ARBA00022771"/>
    </source>
</evidence>
<feature type="domain" description="CCHC-type" evidence="9">
    <location>
        <begin position="337"/>
        <end position="353"/>
    </location>
</feature>
<keyword evidence="4 7" id="KW-0863">Zinc-finger</keyword>
<keyword evidence="3" id="KW-0479">Metal-binding</keyword>
<dbReference type="InterPro" id="IPR052115">
    <property type="entry name" value="NEXT_complex_subunit_ZCCHC8"/>
</dbReference>
<feature type="compositionally biased region" description="Basic and acidic residues" evidence="8">
    <location>
        <begin position="519"/>
        <end position="529"/>
    </location>
</feature>
<evidence type="ECO:0000313" key="14">
    <source>
        <dbReference type="RefSeq" id="XP_048327820.2"/>
    </source>
</evidence>
<dbReference type="RefSeq" id="XP_048327817.2">
    <property type="nucleotide sequence ID" value="XM_048471860.2"/>
</dbReference>
<protein>
    <submittedName>
        <fullName evidence="11 12">Uncharacterized protein LOC107416574 isoform X1</fullName>
    </submittedName>
</protein>
<evidence type="ECO:0000256" key="7">
    <source>
        <dbReference type="PROSITE-ProRule" id="PRU00047"/>
    </source>
</evidence>
<dbReference type="RefSeq" id="XP_048327820.2">
    <property type="nucleotide sequence ID" value="XM_048471863.2"/>
</dbReference>
<evidence type="ECO:0000256" key="2">
    <source>
        <dbReference type="ARBA" id="ARBA00007497"/>
    </source>
</evidence>
<reference evidence="11 12" key="1">
    <citation type="submission" date="2025-05" db="UniProtKB">
        <authorList>
            <consortium name="RefSeq"/>
        </authorList>
    </citation>
    <scope>IDENTIFICATION</scope>
    <source>
        <tissue evidence="11 12">Seedling</tissue>
    </source>
</reference>